<accession>A0ABT6DGY4</accession>
<evidence type="ECO:0000256" key="1">
    <source>
        <dbReference type="SAM" id="MobiDB-lite"/>
    </source>
</evidence>
<keyword evidence="3" id="KW-1185">Reference proteome</keyword>
<gene>
    <name evidence="2" type="ORF">NWE73_04060</name>
</gene>
<name>A0ABT6DGY4_9BACT</name>
<evidence type="ECO:0008006" key="4">
    <source>
        <dbReference type="Google" id="ProtNLM"/>
    </source>
</evidence>
<feature type="region of interest" description="Disordered" evidence="1">
    <location>
        <begin position="105"/>
        <end position="153"/>
    </location>
</feature>
<organism evidence="2 3">
    <name type="scientific">Bdellovibrio svalbardensis</name>
    <dbReference type="NCBI Taxonomy" id="2972972"/>
    <lineage>
        <taxon>Bacteria</taxon>
        <taxon>Pseudomonadati</taxon>
        <taxon>Bdellovibrionota</taxon>
        <taxon>Bdellovibrionia</taxon>
        <taxon>Bdellovibrionales</taxon>
        <taxon>Pseudobdellovibrionaceae</taxon>
        <taxon>Bdellovibrio</taxon>
    </lineage>
</organism>
<evidence type="ECO:0000313" key="2">
    <source>
        <dbReference type="EMBL" id="MDG0815525.1"/>
    </source>
</evidence>
<dbReference type="EMBL" id="JANRMI010000001">
    <property type="protein sequence ID" value="MDG0815525.1"/>
    <property type="molecule type" value="Genomic_DNA"/>
</dbReference>
<dbReference type="Proteomes" id="UP001152321">
    <property type="component" value="Unassembled WGS sequence"/>
</dbReference>
<comment type="caution">
    <text evidence="2">The sequence shown here is derived from an EMBL/GenBank/DDBJ whole genome shotgun (WGS) entry which is preliminary data.</text>
</comment>
<reference evidence="2" key="1">
    <citation type="submission" date="2022-08" db="EMBL/GenBank/DDBJ databases">
        <title>Novel Bdellovibrio Species Isolated from Svalbard: Designation Bdellovibrio svalbardensis.</title>
        <authorList>
            <person name="Mitchell R.J."/>
            <person name="Choi S.Y."/>
        </authorList>
    </citation>
    <scope>NUCLEOTIDE SEQUENCE</scope>
    <source>
        <strain evidence="2">PAP01</strain>
    </source>
</reference>
<feature type="compositionally biased region" description="Gly residues" evidence="1">
    <location>
        <begin position="111"/>
        <end position="124"/>
    </location>
</feature>
<sequence>MKSVTEFPTFTLNKGLAAKAALTTEGKNAEEISASLGETFKFEGDKLKHFVNALEVAGQNKDALKRVVVMSLNEGEKAPAKAVQVEEFHYVPEFLITAKPVVAEKADGKGGRGGKGRGQGGRGGGGDKKGSPWGMSPEELAAKKGKGAATAKA</sequence>
<evidence type="ECO:0000313" key="3">
    <source>
        <dbReference type="Proteomes" id="UP001152321"/>
    </source>
</evidence>
<proteinExistence type="predicted"/>
<protein>
    <recommendedName>
        <fullName evidence="4">50S ribosomal protein L15</fullName>
    </recommendedName>
</protein>
<dbReference type="RefSeq" id="WP_277577000.1">
    <property type="nucleotide sequence ID" value="NZ_JANRMI010000001.1"/>
</dbReference>